<comment type="caution">
    <text evidence="5">The sequence shown here is derived from an EMBL/GenBank/DDBJ whole genome shotgun (WGS) entry which is preliminary data.</text>
</comment>
<dbReference type="Pfam" id="PF13499">
    <property type="entry name" value="EF-hand_7"/>
    <property type="match status" value="1"/>
</dbReference>
<proteinExistence type="predicted"/>
<dbReference type="Gene3D" id="1.10.238.10">
    <property type="entry name" value="EF-hand"/>
    <property type="match status" value="1"/>
</dbReference>
<organism evidence="5 6">
    <name type="scientific">Acanthosepion pharaonis</name>
    <name type="common">Pharaoh cuttlefish</name>
    <name type="synonym">Sepia pharaonis</name>
    <dbReference type="NCBI Taxonomy" id="158019"/>
    <lineage>
        <taxon>Eukaryota</taxon>
        <taxon>Metazoa</taxon>
        <taxon>Spiralia</taxon>
        <taxon>Lophotrochozoa</taxon>
        <taxon>Mollusca</taxon>
        <taxon>Cephalopoda</taxon>
        <taxon>Coleoidea</taxon>
        <taxon>Decapodiformes</taxon>
        <taxon>Sepiida</taxon>
        <taxon>Sepiina</taxon>
        <taxon>Sepiidae</taxon>
        <taxon>Acanthosepion</taxon>
    </lineage>
</organism>
<protein>
    <submittedName>
        <fullName evidence="5">EF-hand calcium-binding domain-containing protein 11</fullName>
    </submittedName>
</protein>
<evidence type="ECO:0000313" key="6">
    <source>
        <dbReference type="Proteomes" id="UP000597762"/>
    </source>
</evidence>
<dbReference type="GO" id="GO:0005509">
    <property type="term" value="F:calcium ion binding"/>
    <property type="evidence" value="ECO:0007669"/>
    <property type="project" value="InterPro"/>
</dbReference>
<reference evidence="5" key="1">
    <citation type="submission" date="2021-01" db="EMBL/GenBank/DDBJ databases">
        <authorList>
            <person name="Li R."/>
            <person name="Bekaert M."/>
        </authorList>
    </citation>
    <scope>NUCLEOTIDE SEQUENCE</scope>
    <source>
        <strain evidence="5">Farmed</strain>
    </source>
</reference>
<feature type="domain" description="EF-hand" evidence="4">
    <location>
        <begin position="64"/>
        <end position="99"/>
    </location>
</feature>
<dbReference type="AlphaFoldDB" id="A0A812C2P9"/>
<dbReference type="SUPFAM" id="SSF47473">
    <property type="entry name" value="EF-hand"/>
    <property type="match status" value="1"/>
</dbReference>
<dbReference type="EMBL" id="CAHIKZ030001213">
    <property type="protein sequence ID" value="CAE1256494.1"/>
    <property type="molecule type" value="Genomic_DNA"/>
</dbReference>
<keyword evidence="6" id="KW-1185">Reference proteome</keyword>
<dbReference type="PROSITE" id="PS50222">
    <property type="entry name" value="EF_HAND_2"/>
    <property type="match status" value="3"/>
</dbReference>
<dbReference type="Proteomes" id="UP000597762">
    <property type="component" value="Unassembled WGS sequence"/>
</dbReference>
<feature type="domain" description="EF-hand" evidence="4">
    <location>
        <begin position="176"/>
        <end position="211"/>
    </location>
</feature>
<evidence type="ECO:0000256" key="3">
    <source>
        <dbReference type="ARBA" id="ARBA00049593"/>
    </source>
</evidence>
<dbReference type="PANTHER" id="PTHR23049">
    <property type="entry name" value="MYOSIN REGULATORY LIGHT CHAIN 2"/>
    <property type="match status" value="1"/>
</dbReference>
<accession>A0A812C2P9</accession>
<sequence>MMHLCGSFRGAGGYSPVIPPFQLAIFKSLRLLARVPSISFLVPDWKFPRFVINNSKWIIELSKKETKLLHKVFQDCDEGGKGYLTREDLKVSLVLVFGYKPSKYETDQMMKKYCHGDEINPGLNLEQFLEVMKPKMLVKDEDEEIRQTFMAFDSQCNGFLKVEDLKKVFAQVAPNFPVQQIEKVFRELDSNGDSRVSFKDFEFMMKHGNESAI</sequence>
<gene>
    <name evidence="5" type="ORF">SPHA_30212</name>
</gene>
<dbReference type="InterPro" id="IPR002048">
    <property type="entry name" value="EF_hand_dom"/>
</dbReference>
<evidence type="ECO:0000313" key="5">
    <source>
        <dbReference type="EMBL" id="CAE1256494.1"/>
    </source>
</evidence>
<dbReference type="FunFam" id="1.10.238.10:FF:000001">
    <property type="entry name" value="Calmodulin 1"/>
    <property type="match status" value="1"/>
</dbReference>
<feature type="domain" description="EF-hand" evidence="4">
    <location>
        <begin position="140"/>
        <end position="175"/>
    </location>
</feature>
<keyword evidence="2" id="KW-0514">Muscle protein</keyword>
<evidence type="ECO:0000259" key="4">
    <source>
        <dbReference type="PROSITE" id="PS50222"/>
    </source>
</evidence>
<evidence type="ECO:0000256" key="2">
    <source>
        <dbReference type="ARBA" id="ARBA00023179"/>
    </source>
</evidence>
<evidence type="ECO:0000256" key="1">
    <source>
        <dbReference type="ARBA" id="ARBA00022737"/>
    </source>
</evidence>
<keyword evidence="1" id="KW-0677">Repeat</keyword>
<name>A0A812C2P9_ACAPH</name>
<dbReference type="SMART" id="SM00054">
    <property type="entry name" value="EFh"/>
    <property type="match status" value="3"/>
</dbReference>
<dbReference type="InterPro" id="IPR050403">
    <property type="entry name" value="Myosin_RLC"/>
</dbReference>
<dbReference type="InterPro" id="IPR011992">
    <property type="entry name" value="EF-hand-dom_pair"/>
</dbReference>
<dbReference type="CDD" id="cd00051">
    <property type="entry name" value="EFh"/>
    <property type="match status" value="1"/>
</dbReference>
<comment type="function">
    <text evidence="3">In molluscan muscle, calcium regulation is associated with myosin rather than with actin. Muscle myosin contains two types of light chains: the catalytic light chain, essential for ATPase activity, and the regulatory light chain, a calcium-binding protein responsible for Ca(2+) dependent binding and Ca(2+) dependent Mg-ATPase activity.</text>
</comment>
<dbReference type="OrthoDB" id="26525at2759"/>